<evidence type="ECO:0000313" key="1">
    <source>
        <dbReference type="EMBL" id="CAB4596808.1"/>
    </source>
</evidence>
<organism evidence="1">
    <name type="scientific">freshwater metagenome</name>
    <dbReference type="NCBI Taxonomy" id="449393"/>
    <lineage>
        <taxon>unclassified sequences</taxon>
        <taxon>metagenomes</taxon>
        <taxon>ecological metagenomes</taxon>
    </lineage>
</organism>
<proteinExistence type="predicted"/>
<sequence length="70" mass="7763">MILASARKHGVHDEDIIHGYRHPVRVLVLDDLTMLIGPDLSARLLEIGVSTSEGIDVIVHAMPARPKFIR</sequence>
<protein>
    <submittedName>
        <fullName evidence="1">Unannotated protein</fullName>
    </submittedName>
</protein>
<dbReference type="EMBL" id="CAEZSR010000278">
    <property type="protein sequence ID" value="CAB4596808.1"/>
    <property type="molecule type" value="Genomic_DNA"/>
</dbReference>
<accession>A0A6J6GJ30</accession>
<name>A0A6J6GJ30_9ZZZZ</name>
<dbReference type="AlphaFoldDB" id="A0A6J6GJ30"/>
<gene>
    <name evidence="1" type="ORF">UFOPK1493_04055</name>
</gene>
<reference evidence="1" key="1">
    <citation type="submission" date="2020-05" db="EMBL/GenBank/DDBJ databases">
        <authorList>
            <person name="Chiriac C."/>
            <person name="Salcher M."/>
            <person name="Ghai R."/>
            <person name="Kavagutti S V."/>
        </authorList>
    </citation>
    <scope>NUCLEOTIDE SEQUENCE</scope>
</reference>